<dbReference type="OrthoDB" id="256333at2759"/>
<dbReference type="Gene3D" id="3.40.50.720">
    <property type="entry name" value="NAD(P)-binding Rossmann-like Domain"/>
    <property type="match status" value="1"/>
</dbReference>
<reference evidence="10" key="1">
    <citation type="submission" date="2020-05" db="EMBL/GenBank/DDBJ databases">
        <title>Mycena genomes resolve the evolution of fungal bioluminescence.</title>
        <authorList>
            <person name="Tsai I.J."/>
        </authorList>
    </citation>
    <scope>NUCLEOTIDE SEQUENCE</scope>
    <source>
        <strain evidence="10">CCC161011</strain>
    </source>
</reference>
<gene>
    <name evidence="10" type="ORF">MVEN_00879000</name>
</gene>
<name>A0A8H6YGT8_9AGAR</name>
<evidence type="ECO:0000259" key="9">
    <source>
        <dbReference type="Pfam" id="PF08240"/>
    </source>
</evidence>
<proteinExistence type="inferred from homology"/>
<feature type="domain" description="Alcohol dehydrogenase-like N-terminal" evidence="9">
    <location>
        <begin position="104"/>
        <end position="193"/>
    </location>
</feature>
<evidence type="ECO:0000256" key="4">
    <source>
        <dbReference type="ARBA" id="ARBA00022833"/>
    </source>
</evidence>
<dbReference type="InterPro" id="IPR002328">
    <property type="entry name" value="ADH_Zn_CS"/>
</dbReference>
<evidence type="ECO:0000256" key="2">
    <source>
        <dbReference type="ARBA" id="ARBA00008072"/>
    </source>
</evidence>
<dbReference type="EMBL" id="JACAZI010000006">
    <property type="protein sequence ID" value="KAF7358297.1"/>
    <property type="molecule type" value="Genomic_DNA"/>
</dbReference>
<organism evidence="10 11">
    <name type="scientific">Mycena venus</name>
    <dbReference type="NCBI Taxonomy" id="2733690"/>
    <lineage>
        <taxon>Eukaryota</taxon>
        <taxon>Fungi</taxon>
        <taxon>Dikarya</taxon>
        <taxon>Basidiomycota</taxon>
        <taxon>Agaricomycotina</taxon>
        <taxon>Agaricomycetes</taxon>
        <taxon>Agaricomycetidae</taxon>
        <taxon>Agaricales</taxon>
        <taxon>Marasmiineae</taxon>
        <taxon>Mycenaceae</taxon>
        <taxon>Mycena</taxon>
    </lineage>
</organism>
<sequence length="409" mass="42539">MNSKNAQTTGGIHDKGGHSARTSYINAVNRRALVSTSHNPHAHDDDDESSRICRKGTTHPRGAAPPADPRGHRRRSKDGKKAPSAVNPLVPSVSAIRNKPHPIGTDLHILKGDVATCATGRILGHEGTGVVHSVGASVTTFKPGDRVIVSCITSCMSCEFCRKGLASHCVDGGWILGHTIDGTQAEYVRVPHADGSLHHLISGASEAAQAMCSDVLPTGFECGVLSGRVKPGSSVAIVGGGPIGLGIVLTAQLYSPSSLIMITRDANRLKIAASLGATHCITFGPNAAEEVMALTGGRGVDTVIEAAGVPGTFDLCQDLVAVGGTIANLGVHGCKVDLHLDKLWHKNIAITTSLVDTVSTGMLLKLLSSGKIKTDALVTHTFSFAEMLDAYSTFGAAAEHKAIKVIIDF</sequence>
<feature type="domain" description="Alcohol dehydrogenase-like C-terminal" evidence="8">
    <location>
        <begin position="242"/>
        <end position="356"/>
    </location>
</feature>
<dbReference type="SUPFAM" id="SSF50129">
    <property type="entry name" value="GroES-like"/>
    <property type="match status" value="1"/>
</dbReference>
<dbReference type="Pfam" id="PF08240">
    <property type="entry name" value="ADH_N"/>
    <property type="match status" value="1"/>
</dbReference>
<keyword evidence="11" id="KW-1185">Reference proteome</keyword>
<protein>
    <submittedName>
        <fullName evidence="10">GroES-like protein</fullName>
    </submittedName>
</protein>
<dbReference type="GO" id="GO:0008270">
    <property type="term" value="F:zinc ion binding"/>
    <property type="evidence" value="ECO:0007669"/>
    <property type="project" value="InterPro"/>
</dbReference>
<dbReference type="GO" id="GO:0016491">
    <property type="term" value="F:oxidoreductase activity"/>
    <property type="evidence" value="ECO:0007669"/>
    <property type="project" value="UniProtKB-KW"/>
</dbReference>
<feature type="region of interest" description="Disordered" evidence="7">
    <location>
        <begin position="1"/>
        <end position="98"/>
    </location>
</feature>
<evidence type="ECO:0000313" key="10">
    <source>
        <dbReference type="EMBL" id="KAF7358297.1"/>
    </source>
</evidence>
<comment type="similarity">
    <text evidence="2 6">Belongs to the zinc-containing alcohol dehydrogenase family.</text>
</comment>
<evidence type="ECO:0000313" key="11">
    <source>
        <dbReference type="Proteomes" id="UP000620124"/>
    </source>
</evidence>
<evidence type="ECO:0000259" key="8">
    <source>
        <dbReference type="Pfam" id="PF00107"/>
    </source>
</evidence>
<dbReference type="Gene3D" id="3.90.180.10">
    <property type="entry name" value="Medium-chain alcohol dehydrogenases, catalytic domain"/>
    <property type="match status" value="1"/>
</dbReference>
<dbReference type="SUPFAM" id="SSF51735">
    <property type="entry name" value="NAD(P)-binding Rossmann-fold domains"/>
    <property type="match status" value="1"/>
</dbReference>
<dbReference type="PROSITE" id="PS00059">
    <property type="entry name" value="ADH_ZINC"/>
    <property type="match status" value="1"/>
</dbReference>
<dbReference type="AlphaFoldDB" id="A0A8H6YGT8"/>
<dbReference type="PANTHER" id="PTHR42813">
    <property type="entry name" value="ZINC-TYPE ALCOHOL DEHYDROGENASE-LIKE"/>
    <property type="match status" value="1"/>
</dbReference>
<evidence type="ECO:0000256" key="5">
    <source>
        <dbReference type="ARBA" id="ARBA00023002"/>
    </source>
</evidence>
<dbReference type="InterPro" id="IPR013154">
    <property type="entry name" value="ADH-like_N"/>
</dbReference>
<keyword evidence="4 6" id="KW-0862">Zinc</keyword>
<feature type="compositionally biased region" description="Polar residues" evidence="7">
    <location>
        <begin position="1"/>
        <end position="10"/>
    </location>
</feature>
<evidence type="ECO:0000256" key="7">
    <source>
        <dbReference type="SAM" id="MobiDB-lite"/>
    </source>
</evidence>
<evidence type="ECO:0000256" key="1">
    <source>
        <dbReference type="ARBA" id="ARBA00001947"/>
    </source>
</evidence>
<dbReference type="InterPro" id="IPR036291">
    <property type="entry name" value="NAD(P)-bd_dom_sf"/>
</dbReference>
<evidence type="ECO:0000256" key="3">
    <source>
        <dbReference type="ARBA" id="ARBA00022723"/>
    </source>
</evidence>
<keyword evidence="3 6" id="KW-0479">Metal-binding</keyword>
<dbReference type="Pfam" id="PF00107">
    <property type="entry name" value="ADH_zinc_N"/>
    <property type="match status" value="1"/>
</dbReference>
<dbReference type="Proteomes" id="UP000620124">
    <property type="component" value="Unassembled WGS sequence"/>
</dbReference>
<accession>A0A8H6YGT8</accession>
<dbReference type="InterPro" id="IPR013149">
    <property type="entry name" value="ADH-like_C"/>
</dbReference>
<comment type="cofactor">
    <cofactor evidence="1 6">
        <name>Zn(2+)</name>
        <dbReference type="ChEBI" id="CHEBI:29105"/>
    </cofactor>
</comment>
<evidence type="ECO:0000256" key="6">
    <source>
        <dbReference type="RuleBase" id="RU361277"/>
    </source>
</evidence>
<dbReference type="PANTHER" id="PTHR42813:SF4">
    <property type="entry name" value="NADP-DEPENDENT ISOPROPANOL DEHYDROGENASE"/>
    <property type="match status" value="1"/>
</dbReference>
<dbReference type="InterPro" id="IPR011032">
    <property type="entry name" value="GroES-like_sf"/>
</dbReference>
<keyword evidence="5" id="KW-0560">Oxidoreductase</keyword>
<comment type="caution">
    <text evidence="10">The sequence shown here is derived from an EMBL/GenBank/DDBJ whole genome shotgun (WGS) entry which is preliminary data.</text>
</comment>